<evidence type="ECO:0000256" key="4">
    <source>
        <dbReference type="PROSITE-ProRule" id="PRU00169"/>
    </source>
</evidence>
<dbReference type="Gene3D" id="3.30.565.10">
    <property type="entry name" value="Histidine kinase-like ATPase, C-terminal domain"/>
    <property type="match status" value="1"/>
</dbReference>
<dbReference type="InterPro" id="IPR011006">
    <property type="entry name" value="CheY-like_superfamily"/>
</dbReference>
<dbReference type="InterPro" id="IPR001789">
    <property type="entry name" value="Sig_transdc_resp-reg_receiver"/>
</dbReference>
<evidence type="ECO:0000259" key="6">
    <source>
        <dbReference type="PROSITE" id="PS50109"/>
    </source>
</evidence>
<protein>
    <submittedName>
        <fullName evidence="8">Two-component sensor kinase</fullName>
        <ecNumber evidence="8">2.7.13.3</ecNumber>
        <ecNumber evidence="8">2.7.3.-</ecNumber>
    </submittedName>
</protein>
<name>A0A376RRT3_ECOLX</name>
<evidence type="ECO:0000313" key="9">
    <source>
        <dbReference type="Proteomes" id="UP000254159"/>
    </source>
</evidence>
<dbReference type="PROSITE" id="PS50110">
    <property type="entry name" value="RESPONSE_REGULATORY"/>
    <property type="match status" value="1"/>
</dbReference>
<dbReference type="AlphaFoldDB" id="A0A376RRT3"/>
<sequence>MRSNGVIIGAISTFRDKTEVRKLMQRLDGLVNYADALRERSHEFMNKLHVILGLLHLKSYKQLEDYILKTANNYQEEIGSLLGKIKSPVIAGFLISKINRATDLGHTLILNSESQLPDSGSEDQVATLITTLGNLIENALEALGPEPGGEISVTLHYRHGWLHCEVNDDGPGIAPDKIDHIFDKGVSTKGSERGVGFSTCQTTGRKSRRQHRRGIGTRDFHTIFCPDTLGRGEVEQMINVLIIDDDAMVAELNRRYVAQIPGFQCCGTASTLEKAKEIIFNSDTPIDLILLDIYMQKENGLDLLPVLHNARCKSDVIVISSAADAATIKDSLHYGVVDYLIKPFQASRFEEALTGWRQKKWRWKTSVL</sequence>
<gene>
    <name evidence="8" type="primary">dcuS_2</name>
    <name evidence="8" type="ORF">NCTC10865_05675</name>
</gene>
<dbReference type="Gene3D" id="1.10.287.130">
    <property type="match status" value="1"/>
</dbReference>
<feature type="domain" description="Histidine kinase" evidence="6">
    <location>
        <begin position="39"/>
        <end position="201"/>
    </location>
</feature>
<evidence type="ECO:0000259" key="7">
    <source>
        <dbReference type="PROSITE" id="PS50110"/>
    </source>
</evidence>
<dbReference type="Pfam" id="PF00072">
    <property type="entry name" value="Response_reg"/>
    <property type="match status" value="1"/>
</dbReference>
<dbReference type="InterPro" id="IPR003594">
    <property type="entry name" value="HATPase_dom"/>
</dbReference>
<dbReference type="CDD" id="cd19925">
    <property type="entry name" value="REC_citrate_TCS"/>
    <property type="match status" value="1"/>
</dbReference>
<evidence type="ECO:0000256" key="1">
    <source>
        <dbReference type="ARBA" id="ARBA00022553"/>
    </source>
</evidence>
<dbReference type="InterPro" id="IPR016120">
    <property type="entry name" value="Sig_transdc_His_kin_SpoOB"/>
</dbReference>
<dbReference type="EC" id="2.7.13.3" evidence="8"/>
<dbReference type="SMART" id="SM00448">
    <property type="entry name" value="REC"/>
    <property type="match status" value="1"/>
</dbReference>
<dbReference type="Gene3D" id="3.40.50.2300">
    <property type="match status" value="1"/>
</dbReference>
<dbReference type="Pfam" id="PF02518">
    <property type="entry name" value="HATPase_c"/>
    <property type="match status" value="1"/>
</dbReference>
<feature type="region of interest" description="Disordered" evidence="5">
    <location>
        <begin position="193"/>
        <end position="212"/>
    </location>
</feature>
<dbReference type="InterPro" id="IPR039506">
    <property type="entry name" value="SPOB_a"/>
</dbReference>
<keyword evidence="2 8" id="KW-0808">Transferase</keyword>
<keyword evidence="3 8" id="KW-0418">Kinase</keyword>
<dbReference type="InterPro" id="IPR051271">
    <property type="entry name" value="2C-system_Tx_regulators"/>
</dbReference>
<evidence type="ECO:0000256" key="5">
    <source>
        <dbReference type="SAM" id="MobiDB-lite"/>
    </source>
</evidence>
<dbReference type="SUPFAM" id="SSF52172">
    <property type="entry name" value="CheY-like"/>
    <property type="match status" value="1"/>
</dbReference>
<organism evidence="8 9">
    <name type="scientific">Escherichia coli</name>
    <dbReference type="NCBI Taxonomy" id="562"/>
    <lineage>
        <taxon>Bacteria</taxon>
        <taxon>Pseudomonadati</taxon>
        <taxon>Pseudomonadota</taxon>
        <taxon>Gammaproteobacteria</taxon>
        <taxon>Enterobacterales</taxon>
        <taxon>Enterobacteriaceae</taxon>
        <taxon>Escherichia</taxon>
    </lineage>
</organism>
<dbReference type="InterPro" id="IPR005467">
    <property type="entry name" value="His_kinase_dom"/>
</dbReference>
<proteinExistence type="predicted"/>
<keyword evidence="1 4" id="KW-0597">Phosphoprotein</keyword>
<dbReference type="SUPFAM" id="SSF55874">
    <property type="entry name" value="ATPase domain of HSP90 chaperone/DNA topoisomerase II/histidine kinase"/>
    <property type="match status" value="1"/>
</dbReference>
<dbReference type="SMART" id="SM00387">
    <property type="entry name" value="HATPase_c"/>
    <property type="match status" value="1"/>
</dbReference>
<dbReference type="GO" id="GO:0000155">
    <property type="term" value="F:phosphorelay sensor kinase activity"/>
    <property type="evidence" value="ECO:0007669"/>
    <property type="project" value="InterPro"/>
</dbReference>
<accession>A0A376RRT3</accession>
<dbReference type="PANTHER" id="PTHR45526">
    <property type="entry name" value="TRANSCRIPTIONAL REGULATORY PROTEIN DPIA"/>
    <property type="match status" value="1"/>
</dbReference>
<dbReference type="InterPro" id="IPR036890">
    <property type="entry name" value="HATPase_C_sf"/>
</dbReference>
<dbReference type="Proteomes" id="UP000254159">
    <property type="component" value="Unassembled WGS sequence"/>
</dbReference>
<reference evidence="8 9" key="1">
    <citation type="submission" date="2018-06" db="EMBL/GenBank/DDBJ databases">
        <authorList>
            <consortium name="Pathogen Informatics"/>
            <person name="Doyle S."/>
        </authorList>
    </citation>
    <scope>NUCLEOTIDE SEQUENCE [LARGE SCALE GENOMIC DNA]</scope>
    <source>
        <strain evidence="8 9">NCTC10865</strain>
    </source>
</reference>
<dbReference type="FunFam" id="1.10.287.130:FF:000011">
    <property type="entry name" value="Sensor histidine kinase DcuS"/>
    <property type="match status" value="1"/>
</dbReference>
<dbReference type="Pfam" id="PF14689">
    <property type="entry name" value="SPOB_a"/>
    <property type="match status" value="1"/>
</dbReference>
<feature type="modified residue" description="4-aspartylphosphate" evidence="4">
    <location>
        <position position="292"/>
    </location>
</feature>
<dbReference type="PROSITE" id="PS50109">
    <property type="entry name" value="HIS_KIN"/>
    <property type="match status" value="1"/>
</dbReference>
<feature type="domain" description="Response regulatory" evidence="7">
    <location>
        <begin position="239"/>
        <end position="357"/>
    </location>
</feature>
<dbReference type="PANTHER" id="PTHR45526:SF1">
    <property type="entry name" value="TRANSCRIPTIONAL REGULATORY PROTEIN DCUR-RELATED"/>
    <property type="match status" value="1"/>
</dbReference>
<evidence type="ECO:0000256" key="2">
    <source>
        <dbReference type="ARBA" id="ARBA00022679"/>
    </source>
</evidence>
<dbReference type="EMBL" id="UGCD01000002">
    <property type="protein sequence ID" value="STI20272.1"/>
    <property type="molecule type" value="Genomic_DNA"/>
</dbReference>
<evidence type="ECO:0000313" key="8">
    <source>
        <dbReference type="EMBL" id="STI20272.1"/>
    </source>
</evidence>
<dbReference type="SUPFAM" id="SSF55890">
    <property type="entry name" value="Sporulation response regulatory protein Spo0B"/>
    <property type="match status" value="1"/>
</dbReference>
<evidence type="ECO:0000256" key="3">
    <source>
        <dbReference type="ARBA" id="ARBA00022777"/>
    </source>
</evidence>
<dbReference type="GO" id="GO:0000156">
    <property type="term" value="F:phosphorelay response regulator activity"/>
    <property type="evidence" value="ECO:0007669"/>
    <property type="project" value="TreeGrafter"/>
</dbReference>
<dbReference type="EC" id="2.7.3.-" evidence="8"/>